<dbReference type="Pfam" id="PF05707">
    <property type="entry name" value="Zot"/>
    <property type="match status" value="1"/>
</dbReference>
<dbReference type="InterPro" id="IPR027417">
    <property type="entry name" value="P-loop_NTPase"/>
</dbReference>
<dbReference type="InterPro" id="IPR008900">
    <property type="entry name" value="Zot_N"/>
</dbReference>
<gene>
    <name evidence="3" type="ORF">EKO24_006860</name>
</gene>
<dbReference type="EMBL" id="RYFG02000061">
    <property type="protein sequence ID" value="TRW98994.1"/>
    <property type="molecule type" value="Genomic_DNA"/>
</dbReference>
<dbReference type="Gene3D" id="3.40.50.300">
    <property type="entry name" value="P-loop containing nucleotide triphosphate hydrolases"/>
    <property type="match status" value="1"/>
</dbReference>
<feature type="domain" description="Zona occludens toxin N-terminal" evidence="2">
    <location>
        <begin position="2"/>
        <end position="224"/>
    </location>
</feature>
<evidence type="ECO:0000313" key="3">
    <source>
        <dbReference type="EMBL" id="TRW98994.1"/>
    </source>
</evidence>
<proteinExistence type="predicted"/>
<keyword evidence="1" id="KW-0812">Transmembrane</keyword>
<protein>
    <recommendedName>
        <fullName evidence="2">Zona occludens toxin N-terminal domain-containing protein</fullName>
    </recommendedName>
</protein>
<name>A0ABY3CCG1_9GAMM</name>
<evidence type="ECO:0000259" key="2">
    <source>
        <dbReference type="Pfam" id="PF05707"/>
    </source>
</evidence>
<evidence type="ECO:0000256" key="1">
    <source>
        <dbReference type="SAM" id="Phobius"/>
    </source>
</evidence>
<sequence>MATSIHHGPPGSFKSFTLVQRFGIDALKQGRAIVTNIRGFNSVDRVIEQFPDEEFPDTAIIIWVDTRTKEGRAKMARWFHWVPFGAMIIIDEIQQIYPDRRDFKLESLDTYIPAPGEVIEDIGLAEGRPEDVFTAYDKQRHYNWDILASTTNIAKVKREIREVSEWAYRHRDISNLLPWYKNTWIEHQHDPENNGKSASHRVGSPAKYKADPRIFKCYDSTATGNHIESTAGRSIFADRKILAMLALVAGCLCWFYYTFTYKYHPKDIKSGVPADSLPVQTNIAKTPSSAPGSPATGGSVPVNALPAPVTPADTLDRSHLIAWSQGITVDDLPLFPKTCNVTRRFVKCSVDYDDDLIRVSTNHICSHKQGKHTCDFIFTFKAQIKSEDDKKKSVIANNMPF</sequence>
<accession>A0ABY3CCG1</accession>
<organism evidence="3 4">
    <name type="scientific">Candidatus Methylobacter oryzae</name>
    <dbReference type="NCBI Taxonomy" id="2497749"/>
    <lineage>
        <taxon>Bacteria</taxon>
        <taxon>Pseudomonadati</taxon>
        <taxon>Pseudomonadota</taxon>
        <taxon>Gammaproteobacteria</taxon>
        <taxon>Methylococcales</taxon>
        <taxon>Methylococcaceae</taxon>
        <taxon>Methylobacter</taxon>
    </lineage>
</organism>
<keyword evidence="4" id="KW-1185">Reference proteome</keyword>
<evidence type="ECO:0000313" key="4">
    <source>
        <dbReference type="Proteomes" id="UP000733744"/>
    </source>
</evidence>
<reference evidence="3 4" key="1">
    <citation type="journal article" date="2019" name="Antonie Van Leeuwenhoek">
        <title>Description of 'Ca. Methylobacter oryzae' KRF1, a novel species from the environmentally important Methylobacter clade 2.</title>
        <authorList>
            <person name="Khatri K."/>
            <person name="Mohite J.A."/>
            <person name="Pandit P.S."/>
            <person name="Bahulikar R."/>
            <person name="Rahalkar M.C."/>
        </authorList>
    </citation>
    <scope>NUCLEOTIDE SEQUENCE [LARGE SCALE GENOMIC DNA]</scope>
    <source>
        <strain evidence="3 4">KRF1</strain>
    </source>
</reference>
<dbReference type="Proteomes" id="UP000733744">
    <property type="component" value="Unassembled WGS sequence"/>
</dbReference>
<keyword evidence="1" id="KW-0472">Membrane</keyword>
<dbReference type="RefSeq" id="WP_127027400.1">
    <property type="nucleotide sequence ID" value="NZ_RYFG02000061.1"/>
</dbReference>
<feature type="transmembrane region" description="Helical" evidence="1">
    <location>
        <begin position="241"/>
        <end position="259"/>
    </location>
</feature>
<keyword evidence="1" id="KW-1133">Transmembrane helix</keyword>
<comment type="caution">
    <text evidence="3">The sequence shown here is derived from an EMBL/GenBank/DDBJ whole genome shotgun (WGS) entry which is preliminary data.</text>
</comment>